<evidence type="ECO:0000313" key="3">
    <source>
        <dbReference type="Proteomes" id="UP000265520"/>
    </source>
</evidence>
<organism evidence="2 3">
    <name type="scientific">Trifolium medium</name>
    <dbReference type="NCBI Taxonomy" id="97028"/>
    <lineage>
        <taxon>Eukaryota</taxon>
        <taxon>Viridiplantae</taxon>
        <taxon>Streptophyta</taxon>
        <taxon>Embryophyta</taxon>
        <taxon>Tracheophyta</taxon>
        <taxon>Spermatophyta</taxon>
        <taxon>Magnoliopsida</taxon>
        <taxon>eudicotyledons</taxon>
        <taxon>Gunneridae</taxon>
        <taxon>Pentapetalae</taxon>
        <taxon>rosids</taxon>
        <taxon>fabids</taxon>
        <taxon>Fabales</taxon>
        <taxon>Fabaceae</taxon>
        <taxon>Papilionoideae</taxon>
        <taxon>50 kb inversion clade</taxon>
        <taxon>NPAAA clade</taxon>
        <taxon>Hologalegina</taxon>
        <taxon>IRL clade</taxon>
        <taxon>Trifolieae</taxon>
        <taxon>Trifolium</taxon>
    </lineage>
</organism>
<accession>A0A392V818</accession>
<protein>
    <submittedName>
        <fullName evidence="2">Uncharacterized protein</fullName>
    </submittedName>
</protein>
<dbReference type="AlphaFoldDB" id="A0A392V818"/>
<evidence type="ECO:0000313" key="2">
    <source>
        <dbReference type="EMBL" id="MCI84357.1"/>
    </source>
</evidence>
<keyword evidence="3" id="KW-1185">Reference proteome</keyword>
<name>A0A392V818_9FABA</name>
<sequence length="73" mass="7408">VDESLKGTIPETNVVQSVGTSMAPATAKNVGTSGVPETVTSETAHNNATEKEGTPVVAKSGNNLVDYSESSES</sequence>
<feature type="region of interest" description="Disordered" evidence="1">
    <location>
        <begin position="25"/>
        <end position="73"/>
    </location>
</feature>
<dbReference type="Proteomes" id="UP000265520">
    <property type="component" value="Unassembled WGS sequence"/>
</dbReference>
<proteinExistence type="predicted"/>
<comment type="caution">
    <text evidence="2">The sequence shown here is derived from an EMBL/GenBank/DDBJ whole genome shotgun (WGS) entry which is preliminary data.</text>
</comment>
<feature type="non-terminal residue" evidence="2">
    <location>
        <position position="73"/>
    </location>
</feature>
<dbReference type="EMBL" id="LXQA011089137">
    <property type="protein sequence ID" value="MCI84357.1"/>
    <property type="molecule type" value="Genomic_DNA"/>
</dbReference>
<evidence type="ECO:0000256" key="1">
    <source>
        <dbReference type="SAM" id="MobiDB-lite"/>
    </source>
</evidence>
<feature type="non-terminal residue" evidence="2">
    <location>
        <position position="1"/>
    </location>
</feature>
<feature type="compositionally biased region" description="Polar residues" evidence="1">
    <location>
        <begin position="38"/>
        <end position="47"/>
    </location>
</feature>
<reference evidence="2 3" key="1">
    <citation type="journal article" date="2018" name="Front. Plant Sci.">
        <title>Red Clover (Trifolium pratense) and Zigzag Clover (T. medium) - A Picture of Genomic Similarities and Differences.</title>
        <authorList>
            <person name="Dluhosova J."/>
            <person name="Istvanek J."/>
            <person name="Nedelnik J."/>
            <person name="Repkova J."/>
        </authorList>
    </citation>
    <scope>NUCLEOTIDE SEQUENCE [LARGE SCALE GENOMIC DNA]</scope>
    <source>
        <strain evidence="3">cv. 10/8</strain>
        <tissue evidence="2">Leaf</tissue>
    </source>
</reference>
<feature type="compositionally biased region" description="Polar residues" evidence="1">
    <location>
        <begin position="60"/>
        <end position="73"/>
    </location>
</feature>